<name>F0QYE7_VULM7</name>
<dbReference type="InterPro" id="IPR013983">
    <property type="entry name" value="Ald_Fedxn_OxRdtase_N"/>
</dbReference>
<comment type="cofactor">
    <cofactor evidence="1">
        <name>[4Fe-4S] cluster</name>
        <dbReference type="ChEBI" id="CHEBI:49883"/>
    </cofactor>
</comment>
<evidence type="ECO:0000256" key="6">
    <source>
        <dbReference type="ARBA" id="ARBA00023004"/>
    </source>
</evidence>
<dbReference type="InterPro" id="IPR036503">
    <property type="entry name" value="Ald_Fedxn_OxRdtase_N_sf"/>
</dbReference>
<dbReference type="RefSeq" id="WP_013604542.1">
    <property type="nucleotide sequence ID" value="NC_015151.1"/>
</dbReference>
<evidence type="ECO:0000256" key="3">
    <source>
        <dbReference type="ARBA" id="ARBA00022485"/>
    </source>
</evidence>
<dbReference type="OrthoDB" id="30771at2157"/>
<dbReference type="Proteomes" id="UP000007485">
    <property type="component" value="Chromosome"/>
</dbReference>
<dbReference type="Pfam" id="PF02730">
    <property type="entry name" value="AFOR_N"/>
    <property type="match status" value="1"/>
</dbReference>
<dbReference type="SUPFAM" id="SSF48310">
    <property type="entry name" value="Aldehyde ferredoxin oxidoreductase, C-terminal domains"/>
    <property type="match status" value="1"/>
</dbReference>
<dbReference type="InterPro" id="IPR013984">
    <property type="entry name" value="Ald_Fedxn_OxRdtase_dom2"/>
</dbReference>
<feature type="domain" description="Aldehyde ferredoxin oxidoreductase N-terminal" evidence="9">
    <location>
        <begin position="5"/>
        <end position="211"/>
    </location>
</feature>
<proteinExistence type="inferred from homology"/>
<keyword evidence="7" id="KW-0411">Iron-sulfur</keyword>
<reference evidence="10 11" key="1">
    <citation type="journal article" date="2011" name="J. Bacteriol.">
        <title>Complete genome sequence of 'Vulcanisaeta moutnovskia' strain 768-28, a novel member of the hyperthermophilic crenarchaeal genus vulcanisaeta.</title>
        <authorList>
            <person name="Gumerov V.M."/>
            <person name="Mardanov A.V."/>
            <person name="Beletsky A.V."/>
            <person name="Prokofeva M.I."/>
            <person name="Bonch-Osmolovskaya E.A."/>
            <person name="Ravin N.V."/>
            <person name="Skryabin K.G."/>
        </authorList>
    </citation>
    <scope>NUCLEOTIDE SEQUENCE [LARGE SCALE GENOMIC DNA]</scope>
    <source>
        <strain evidence="10 11">768-28</strain>
    </source>
</reference>
<dbReference type="Gene3D" id="3.60.9.10">
    <property type="entry name" value="Aldehyde ferredoxin oxidoreductase, N-terminal domain"/>
    <property type="match status" value="1"/>
</dbReference>
<evidence type="ECO:0000256" key="4">
    <source>
        <dbReference type="ARBA" id="ARBA00022723"/>
    </source>
</evidence>
<dbReference type="GeneID" id="10288827"/>
<dbReference type="GO" id="GO:0051539">
    <property type="term" value="F:4 iron, 4 sulfur cluster binding"/>
    <property type="evidence" value="ECO:0007669"/>
    <property type="project" value="UniProtKB-KW"/>
</dbReference>
<dbReference type="eggNOG" id="arCOG00706">
    <property type="taxonomic scope" value="Archaea"/>
</dbReference>
<keyword evidence="11" id="KW-1185">Reference proteome</keyword>
<dbReference type="Pfam" id="PF01314">
    <property type="entry name" value="AFOR_C"/>
    <property type="match status" value="1"/>
</dbReference>
<protein>
    <submittedName>
        <fullName evidence="10">Aldehyde ferredoxin oxidoreductase</fullName>
    </submittedName>
</protein>
<dbReference type="Gene3D" id="1.10.599.10">
    <property type="entry name" value="Aldehyde Ferredoxin Oxidoreductase Protein, subunit A, domain 3"/>
    <property type="match status" value="1"/>
</dbReference>
<dbReference type="EMBL" id="CP002529">
    <property type="protein sequence ID" value="ADY01380.1"/>
    <property type="molecule type" value="Genomic_DNA"/>
</dbReference>
<organism evidence="10 11">
    <name type="scientific">Vulcanisaeta moutnovskia (strain 768-28)</name>
    <dbReference type="NCBI Taxonomy" id="985053"/>
    <lineage>
        <taxon>Archaea</taxon>
        <taxon>Thermoproteota</taxon>
        <taxon>Thermoprotei</taxon>
        <taxon>Thermoproteales</taxon>
        <taxon>Thermoproteaceae</taxon>
        <taxon>Vulcanisaeta</taxon>
    </lineage>
</organism>
<dbReference type="STRING" id="985053.VMUT_1175"/>
<keyword evidence="5" id="KW-0560">Oxidoreductase</keyword>
<dbReference type="GO" id="GO:0016625">
    <property type="term" value="F:oxidoreductase activity, acting on the aldehyde or oxo group of donors, iron-sulfur protein as acceptor"/>
    <property type="evidence" value="ECO:0007669"/>
    <property type="project" value="InterPro"/>
</dbReference>
<sequence>MPLKYSLLRIDLRSRSLRVEYIDYDSIIRRFLGGRGLGAYLALKELPKGIDPLGPENRLYMLTGPLTGAVPIASSRMTFAAKSPLTDSYTHSKMAGNFAYWLRKSGYDGVVLEGKSDEPIYISIINGNVEFHDARHLWGKDALETELMIRREMKCLGENECGVITIGPAGENLVRFASIMGSFTQRAAGRGGLGAVMGSKLIKGMFVKGNRDLLAGAFDRKRLLELGVKISGRIAKGSGKDPLHKYGTSVLVNIINSVGALPTRNFETGVMPTAEKFSGEVLAEKFLVKRHGCALCPIACTKIGKASWDGKSSSNIKYEYESLFALGSNLGVDEPSAILTMIDMCNRYGLDTITTGNTLATATELSQKGKLPIKLSWGDADTYIKLIEDIAYRRDIGNELAEGAYHLSVKYNDPESFVGTRGQGFPAYDPRALKGFVIAYATANRGGDHNEAWPAMIELGPYPFGPYPNKVFDPLAEVEEKIVFTVWEQNYYAAYDSLVLCNFVDQVGDDSLKPEEIVDLLNAYAGWDLTYDELITIGERIFNTERLFHVREGKWVRDELPPKVLKKALPDGPAKGHTAERFFEWGIKRYYELRGWVDGKPTRDVLKKLGLEEFNYLL</sequence>
<evidence type="ECO:0000256" key="8">
    <source>
        <dbReference type="ARBA" id="ARBA00049934"/>
    </source>
</evidence>
<evidence type="ECO:0000259" key="9">
    <source>
        <dbReference type="SMART" id="SM00790"/>
    </source>
</evidence>
<evidence type="ECO:0000313" key="10">
    <source>
        <dbReference type="EMBL" id="ADY01380.1"/>
    </source>
</evidence>
<keyword evidence="4" id="KW-0479">Metal-binding</keyword>
<dbReference type="SMART" id="SM00790">
    <property type="entry name" value="AFOR_N"/>
    <property type="match status" value="1"/>
</dbReference>
<keyword evidence="3" id="KW-0004">4Fe-4S</keyword>
<evidence type="ECO:0000313" key="11">
    <source>
        <dbReference type="Proteomes" id="UP000007485"/>
    </source>
</evidence>
<dbReference type="InterPro" id="IPR051919">
    <property type="entry name" value="W-dependent_AOR"/>
</dbReference>
<evidence type="ECO:0000256" key="7">
    <source>
        <dbReference type="ARBA" id="ARBA00023014"/>
    </source>
</evidence>
<dbReference type="KEGG" id="vmo:VMUT_1175"/>
<dbReference type="PANTHER" id="PTHR30038">
    <property type="entry name" value="ALDEHYDE FERREDOXIN OXIDOREDUCTASE"/>
    <property type="match status" value="1"/>
</dbReference>
<keyword evidence="6" id="KW-0408">Iron</keyword>
<dbReference type="HOGENOM" id="CLU_020364_1_0_2"/>
<dbReference type="GO" id="GO:0046872">
    <property type="term" value="F:metal ion binding"/>
    <property type="evidence" value="ECO:0007669"/>
    <property type="project" value="UniProtKB-KW"/>
</dbReference>
<dbReference type="Gene3D" id="1.10.569.10">
    <property type="entry name" value="Aldehyde Ferredoxin Oxidoreductase Protein, subunit A, domain 2"/>
    <property type="match status" value="1"/>
</dbReference>
<dbReference type="InterPro" id="IPR013985">
    <property type="entry name" value="Ald_Fedxn_OxRdtase_dom3"/>
</dbReference>
<dbReference type="GO" id="GO:0009055">
    <property type="term" value="F:electron transfer activity"/>
    <property type="evidence" value="ECO:0007669"/>
    <property type="project" value="InterPro"/>
</dbReference>
<comment type="similarity">
    <text evidence="2">Belongs to the AOR/FOR family.</text>
</comment>
<dbReference type="PANTHER" id="PTHR30038:SF0">
    <property type="entry name" value="TUNGSTEN-CONTAINING ALDEHYDE FERREDOXIN OXIDOREDUCTASE"/>
    <property type="match status" value="1"/>
</dbReference>
<dbReference type="InterPro" id="IPR001203">
    <property type="entry name" value="OxRdtase_Ald_Fedxn_C"/>
</dbReference>
<gene>
    <name evidence="10" type="ordered locus">VMUT_1175</name>
</gene>
<evidence type="ECO:0000256" key="2">
    <source>
        <dbReference type="ARBA" id="ARBA00011032"/>
    </source>
</evidence>
<evidence type="ECO:0000256" key="5">
    <source>
        <dbReference type="ARBA" id="ARBA00023002"/>
    </source>
</evidence>
<comment type="cofactor">
    <cofactor evidence="8">
        <name>tungstopterin</name>
        <dbReference type="ChEBI" id="CHEBI:30402"/>
    </cofactor>
</comment>
<evidence type="ECO:0000256" key="1">
    <source>
        <dbReference type="ARBA" id="ARBA00001966"/>
    </source>
</evidence>
<dbReference type="SUPFAM" id="SSF56228">
    <property type="entry name" value="Aldehyde ferredoxin oxidoreductase, N-terminal domain"/>
    <property type="match status" value="1"/>
</dbReference>
<accession>F0QYE7</accession>
<dbReference type="AlphaFoldDB" id="F0QYE7"/>
<dbReference type="InterPro" id="IPR036021">
    <property type="entry name" value="Tungsten_al_ferr_oxy-like_C"/>
</dbReference>